<evidence type="ECO:0000313" key="3">
    <source>
        <dbReference type="Proteomes" id="UP000183988"/>
    </source>
</evidence>
<evidence type="ECO:0000313" key="2">
    <source>
        <dbReference type="EMBL" id="SHF72598.1"/>
    </source>
</evidence>
<dbReference type="CDD" id="cd02440">
    <property type="entry name" value="AdoMet_MTases"/>
    <property type="match status" value="1"/>
</dbReference>
<organism evidence="2 3">
    <name type="scientific">Ornithinibacillus halophilus</name>
    <dbReference type="NCBI Taxonomy" id="930117"/>
    <lineage>
        <taxon>Bacteria</taxon>
        <taxon>Bacillati</taxon>
        <taxon>Bacillota</taxon>
        <taxon>Bacilli</taxon>
        <taxon>Bacillales</taxon>
        <taxon>Bacillaceae</taxon>
        <taxon>Ornithinibacillus</taxon>
    </lineage>
</organism>
<dbReference type="Proteomes" id="UP000183988">
    <property type="component" value="Unassembled WGS sequence"/>
</dbReference>
<reference evidence="2 3" key="1">
    <citation type="submission" date="2016-11" db="EMBL/GenBank/DDBJ databases">
        <authorList>
            <person name="Jaros S."/>
            <person name="Januszkiewicz K."/>
            <person name="Wedrychowicz H."/>
        </authorList>
    </citation>
    <scope>NUCLEOTIDE SEQUENCE [LARGE SCALE GENOMIC DNA]</scope>
    <source>
        <strain evidence="2 3">IBRC-M 10683</strain>
    </source>
</reference>
<dbReference type="STRING" id="930117.SAMN05216225_100375"/>
<gene>
    <name evidence="2" type="ORF">SAMN05216225_100375</name>
</gene>
<keyword evidence="2" id="KW-0808">Transferase</keyword>
<dbReference type="Gene3D" id="3.40.50.150">
    <property type="entry name" value="Vaccinia Virus protein VP39"/>
    <property type="match status" value="1"/>
</dbReference>
<dbReference type="SUPFAM" id="SSF53335">
    <property type="entry name" value="S-adenosyl-L-methionine-dependent methyltransferases"/>
    <property type="match status" value="1"/>
</dbReference>
<dbReference type="InterPro" id="IPR013216">
    <property type="entry name" value="Methyltransf_11"/>
</dbReference>
<dbReference type="RefSeq" id="WP_072888125.1">
    <property type="nucleotide sequence ID" value="NZ_FQVW01000003.1"/>
</dbReference>
<keyword evidence="2" id="KW-0489">Methyltransferase</keyword>
<dbReference type="PANTHER" id="PTHR43861">
    <property type="entry name" value="TRANS-ACONITATE 2-METHYLTRANSFERASE-RELATED"/>
    <property type="match status" value="1"/>
</dbReference>
<dbReference type="AlphaFoldDB" id="A0A1M5E022"/>
<dbReference type="OrthoDB" id="8936324at2"/>
<evidence type="ECO:0000259" key="1">
    <source>
        <dbReference type="Pfam" id="PF08241"/>
    </source>
</evidence>
<dbReference type="EMBL" id="FQVW01000003">
    <property type="protein sequence ID" value="SHF72598.1"/>
    <property type="molecule type" value="Genomic_DNA"/>
</dbReference>
<feature type="domain" description="Methyltransferase type 11" evidence="1">
    <location>
        <begin position="40"/>
        <end position="139"/>
    </location>
</feature>
<keyword evidence="3" id="KW-1185">Reference proteome</keyword>
<dbReference type="Pfam" id="PF08241">
    <property type="entry name" value="Methyltransf_11"/>
    <property type="match status" value="1"/>
</dbReference>
<name>A0A1M5E022_9BACI</name>
<dbReference type="GO" id="GO:0032259">
    <property type="term" value="P:methylation"/>
    <property type="evidence" value="ECO:0007669"/>
    <property type="project" value="UniProtKB-KW"/>
</dbReference>
<sequence>MLKDTGERVIPEKMSILNGLLLEHLARYHFSAHYVYGRVLDFASGSGYGTHIIAKQCKDKVDEVVGVDINQDAVNYAKAKYYHPISSFIEGDVVDPTLPEVLGEFDCILSFETLEHIHEEEQFMKNIYKMLKPGGALILSTPFGEGRGIPSGQEFHVHQLTVKEFKELFNDYQTKEFYYQKGVVIEPAQSSEEKNYPLGIAVCKK</sequence>
<dbReference type="PANTHER" id="PTHR43861:SF6">
    <property type="entry name" value="METHYLTRANSFERASE TYPE 11"/>
    <property type="match status" value="1"/>
</dbReference>
<dbReference type="GO" id="GO:0008757">
    <property type="term" value="F:S-adenosylmethionine-dependent methyltransferase activity"/>
    <property type="evidence" value="ECO:0007669"/>
    <property type="project" value="InterPro"/>
</dbReference>
<accession>A0A1M5E022</accession>
<protein>
    <submittedName>
        <fullName evidence="2">Methyltransferase domain-containing protein</fullName>
    </submittedName>
</protein>
<proteinExistence type="predicted"/>
<dbReference type="InterPro" id="IPR029063">
    <property type="entry name" value="SAM-dependent_MTases_sf"/>
</dbReference>